<evidence type="ECO:0000313" key="12">
    <source>
        <dbReference type="Proteomes" id="UP000294746"/>
    </source>
</evidence>
<dbReference type="Pfam" id="PF07977">
    <property type="entry name" value="FabA"/>
    <property type="match status" value="1"/>
</dbReference>
<dbReference type="Gene3D" id="3.10.129.10">
    <property type="entry name" value="Hotdog Thioesterase"/>
    <property type="match status" value="1"/>
</dbReference>
<dbReference type="PANTHER" id="PTHR30272:SF1">
    <property type="entry name" value="3-HYDROXYACYL-[ACYL-CARRIER-PROTEIN] DEHYDRATASE"/>
    <property type="match status" value="1"/>
</dbReference>
<keyword evidence="5" id="KW-0963">Cytoplasm</keyword>
<accession>A0A4R2RZL9</accession>
<evidence type="ECO:0000313" key="11">
    <source>
        <dbReference type="EMBL" id="TCP69113.1"/>
    </source>
</evidence>
<evidence type="ECO:0000256" key="3">
    <source>
        <dbReference type="ARBA" id="ARBA00009174"/>
    </source>
</evidence>
<keyword evidence="8" id="KW-0443">Lipid metabolism</keyword>
<dbReference type="GO" id="GO:0009245">
    <property type="term" value="P:lipid A biosynthetic process"/>
    <property type="evidence" value="ECO:0007669"/>
    <property type="project" value="UniProtKB-KW"/>
</dbReference>
<comment type="function">
    <text evidence="10">Involved in unsaturated fatty acids biosynthesis. Catalyzes the dehydration of short chain beta-hydroxyacyl-ACPs and long chain saturated and unsaturated beta-hydroxyacyl-ACPs.</text>
</comment>
<organism evidence="11 12">
    <name type="scientific">Baia soyae</name>
    <dbReference type="NCBI Taxonomy" id="1544746"/>
    <lineage>
        <taxon>Bacteria</taxon>
        <taxon>Bacillati</taxon>
        <taxon>Bacillota</taxon>
        <taxon>Bacilli</taxon>
        <taxon>Bacillales</taxon>
        <taxon>Thermoactinomycetaceae</taxon>
        <taxon>Baia</taxon>
    </lineage>
</organism>
<keyword evidence="7" id="KW-0441">Lipid A biosynthesis</keyword>
<dbReference type="Proteomes" id="UP000294746">
    <property type="component" value="Unassembled WGS sequence"/>
</dbReference>
<reference evidence="11 12" key="1">
    <citation type="submission" date="2019-03" db="EMBL/GenBank/DDBJ databases">
        <title>Genomic Encyclopedia of Type Strains, Phase IV (KMG-IV): sequencing the most valuable type-strain genomes for metagenomic binning, comparative biology and taxonomic classification.</title>
        <authorList>
            <person name="Goeker M."/>
        </authorList>
    </citation>
    <scope>NUCLEOTIDE SEQUENCE [LARGE SCALE GENOMIC DNA]</scope>
    <source>
        <strain evidence="11 12">DSM 46831</strain>
    </source>
</reference>
<evidence type="ECO:0000256" key="4">
    <source>
        <dbReference type="ARBA" id="ARBA00013167"/>
    </source>
</evidence>
<dbReference type="FunFam" id="3.10.129.10:FF:000001">
    <property type="entry name" value="3-hydroxyacyl-[acyl-carrier-protein] dehydratase FabZ"/>
    <property type="match status" value="1"/>
</dbReference>
<dbReference type="GO" id="GO:0005737">
    <property type="term" value="C:cytoplasm"/>
    <property type="evidence" value="ECO:0007669"/>
    <property type="project" value="UniProtKB-SubCell"/>
</dbReference>
<comment type="catalytic activity">
    <reaction evidence="1">
        <text>a (3R)-hydroxyacyl-[ACP] = a (2E)-enoyl-[ACP] + H2O</text>
        <dbReference type="Rhea" id="RHEA:13097"/>
        <dbReference type="Rhea" id="RHEA-COMP:9925"/>
        <dbReference type="Rhea" id="RHEA-COMP:9945"/>
        <dbReference type="ChEBI" id="CHEBI:15377"/>
        <dbReference type="ChEBI" id="CHEBI:78784"/>
        <dbReference type="ChEBI" id="CHEBI:78827"/>
        <dbReference type="EC" id="4.2.1.59"/>
    </reaction>
</comment>
<evidence type="ECO:0000256" key="8">
    <source>
        <dbReference type="ARBA" id="ARBA00023098"/>
    </source>
</evidence>
<protein>
    <recommendedName>
        <fullName evidence="4">3-hydroxyacyl-[acyl-carrier-protein] dehydratase</fullName>
        <ecNumber evidence="4">4.2.1.59</ecNumber>
    </recommendedName>
</protein>
<comment type="subcellular location">
    <subcellularLocation>
        <location evidence="2">Cytoplasm</location>
    </subcellularLocation>
</comment>
<dbReference type="SUPFAM" id="SSF54637">
    <property type="entry name" value="Thioesterase/thiol ester dehydrase-isomerase"/>
    <property type="match status" value="1"/>
</dbReference>
<dbReference type="GO" id="GO:0019171">
    <property type="term" value="F:(3R)-hydroxyacyl-[acyl-carrier-protein] dehydratase activity"/>
    <property type="evidence" value="ECO:0007669"/>
    <property type="project" value="UniProtKB-EC"/>
</dbReference>
<sequence length="168" mass="18275">MTVMNADEIRKLLPHRWPFLLLDRVIELKPGVSGVGIKNVTISEPFFEGHFPTESIMPGVLIVEALAQMTAVVYCTGALQAMREAEQEVAATAEAQLEPAEEIDISSRVGYLVAIRDMKFMKPVVPGDQLLLKVKIGRSVGILSKVNVAAYVGKVCVVEGTLSVSQRP</sequence>
<dbReference type="EMBL" id="SLXV01000013">
    <property type="protein sequence ID" value="TCP69113.1"/>
    <property type="molecule type" value="Genomic_DNA"/>
</dbReference>
<evidence type="ECO:0000256" key="5">
    <source>
        <dbReference type="ARBA" id="ARBA00022490"/>
    </source>
</evidence>
<dbReference type="OrthoDB" id="9814284at2"/>
<keyword evidence="6" id="KW-0444">Lipid biosynthesis</keyword>
<dbReference type="RefSeq" id="WP_131848557.1">
    <property type="nucleotide sequence ID" value="NZ_SLXV01000013.1"/>
</dbReference>
<gene>
    <name evidence="11" type="ORF">EDD57_11335</name>
</gene>
<name>A0A4R2RZL9_9BACL</name>
<keyword evidence="12" id="KW-1185">Reference proteome</keyword>
<evidence type="ECO:0000256" key="6">
    <source>
        <dbReference type="ARBA" id="ARBA00022516"/>
    </source>
</evidence>
<dbReference type="GO" id="GO:0016020">
    <property type="term" value="C:membrane"/>
    <property type="evidence" value="ECO:0007669"/>
    <property type="project" value="GOC"/>
</dbReference>
<evidence type="ECO:0000256" key="2">
    <source>
        <dbReference type="ARBA" id="ARBA00004496"/>
    </source>
</evidence>
<dbReference type="EC" id="4.2.1.59" evidence="4"/>
<evidence type="ECO:0000256" key="10">
    <source>
        <dbReference type="ARBA" id="ARBA00025049"/>
    </source>
</evidence>
<dbReference type="InterPro" id="IPR029069">
    <property type="entry name" value="HotDog_dom_sf"/>
</dbReference>
<comment type="similarity">
    <text evidence="3">Belongs to the thioester dehydratase family. FabZ subfamily.</text>
</comment>
<dbReference type="PANTHER" id="PTHR30272">
    <property type="entry name" value="3-HYDROXYACYL-[ACYL-CARRIER-PROTEIN] DEHYDRATASE"/>
    <property type="match status" value="1"/>
</dbReference>
<dbReference type="AlphaFoldDB" id="A0A4R2RZL9"/>
<evidence type="ECO:0000256" key="7">
    <source>
        <dbReference type="ARBA" id="ARBA00022556"/>
    </source>
</evidence>
<evidence type="ECO:0000256" key="1">
    <source>
        <dbReference type="ARBA" id="ARBA00001055"/>
    </source>
</evidence>
<proteinExistence type="inferred from homology"/>
<dbReference type="InterPro" id="IPR013114">
    <property type="entry name" value="FabA_FabZ"/>
</dbReference>
<evidence type="ECO:0000256" key="9">
    <source>
        <dbReference type="ARBA" id="ARBA00023239"/>
    </source>
</evidence>
<comment type="caution">
    <text evidence="11">The sequence shown here is derived from an EMBL/GenBank/DDBJ whole genome shotgun (WGS) entry which is preliminary data.</text>
</comment>
<dbReference type="NCBIfam" id="NF000582">
    <property type="entry name" value="PRK00006.1"/>
    <property type="match status" value="1"/>
</dbReference>
<dbReference type="CDD" id="cd01288">
    <property type="entry name" value="FabZ"/>
    <property type="match status" value="1"/>
</dbReference>
<keyword evidence="9" id="KW-0456">Lyase</keyword>